<reference evidence="2" key="1">
    <citation type="journal article" date="2019" name="Int. J. Syst. Evol. Microbiol.">
        <title>The Global Catalogue of Microorganisms (GCM) 10K type strain sequencing project: providing services to taxonomists for standard genome sequencing and annotation.</title>
        <authorList>
            <consortium name="The Broad Institute Genomics Platform"/>
            <consortium name="The Broad Institute Genome Sequencing Center for Infectious Disease"/>
            <person name="Wu L."/>
            <person name="Ma J."/>
        </authorList>
    </citation>
    <scope>NUCLEOTIDE SEQUENCE [LARGE SCALE GENOMIC DNA]</scope>
    <source>
        <strain evidence="2">CCM 9147</strain>
    </source>
</reference>
<organism evidence="1 2">
    <name type="scientific">Paenibacillus farraposensis</name>
    <dbReference type="NCBI Taxonomy" id="2807095"/>
    <lineage>
        <taxon>Bacteria</taxon>
        <taxon>Bacillati</taxon>
        <taxon>Bacillota</taxon>
        <taxon>Bacilli</taxon>
        <taxon>Bacillales</taxon>
        <taxon>Paenibacillaceae</taxon>
        <taxon>Paenibacillus</taxon>
    </lineage>
</organism>
<keyword evidence="2" id="KW-1185">Reference proteome</keyword>
<dbReference type="RefSeq" id="WP_229525623.1">
    <property type="nucleotide sequence ID" value="NZ_JAFFQR010000105.1"/>
</dbReference>
<dbReference type="EMBL" id="JBHTNZ010000119">
    <property type="protein sequence ID" value="MFD1464281.1"/>
    <property type="molecule type" value="Genomic_DNA"/>
</dbReference>
<proteinExistence type="predicted"/>
<evidence type="ECO:0000313" key="2">
    <source>
        <dbReference type="Proteomes" id="UP001597340"/>
    </source>
</evidence>
<sequence length="60" mass="6772">MNHTYKVLKSDVELFAASLNQVRVYVVQPLSEELATVVDYGGAIERFSPESVKISGKYYM</sequence>
<protein>
    <submittedName>
        <fullName evidence="1">Uncharacterized protein</fullName>
    </submittedName>
</protein>
<gene>
    <name evidence="1" type="ORF">ACFQ5D_23835</name>
</gene>
<evidence type="ECO:0000313" key="1">
    <source>
        <dbReference type="EMBL" id="MFD1464281.1"/>
    </source>
</evidence>
<dbReference type="Proteomes" id="UP001597340">
    <property type="component" value="Unassembled WGS sequence"/>
</dbReference>
<accession>A0ABW4DKB9</accession>
<comment type="caution">
    <text evidence="1">The sequence shown here is derived from an EMBL/GenBank/DDBJ whole genome shotgun (WGS) entry which is preliminary data.</text>
</comment>
<name>A0ABW4DKB9_9BACL</name>